<dbReference type="OMA" id="GGNGMYF"/>
<sequence length="521" mass="56771">MASSDSNHHSSNGEIDFEKPQGPPIEPAEEESRKITGLKAIVTAFDETEDLPWLSVGYIYDRWNGYGSSPWENSTPYMILNGCILFRTVIFMAASALYGAAPTMTAEIIGRVFAGAGGNGMYFGLLALMSTDTTSKERPQYLSLTWWPGLGFGYCPWASYWGGFELYNWRWAFYINLLFGAVLLPTYFFVIPSSNPLSGVPQRQKLATFDWMGTLLSIGAFVTLVMAINFSGTLYAWDSGQAIALFTISGVLWVVFTVQQSFNILTTKESRMMPIHLCVQKEPILLFISCATVGAIAYITVYYIPIYFQFTRGDTALQSAVRLLPLIFLLITFMTLSGVFMSRVGFYKPCYVGGSILALIASTLMATIVNINTSPGVIYGLEAILGIGAGVYTQASFAVIQAVVDPADASNCLTLMLIAQLGGMTLGLSISGALFVNIAKGGLVDLFPNLPLEDIQQILSGTSSDSLKMLSPELRTEALTLIVSAWQKIFICVYASAAVSLVCSLLLSHKRVNVSTKTENN</sequence>
<dbReference type="OrthoDB" id="10021397at2759"/>
<feature type="transmembrane region" description="Helical" evidence="8">
    <location>
        <begin position="320"/>
        <end position="339"/>
    </location>
</feature>
<dbReference type="EMBL" id="DS995703">
    <property type="protein sequence ID" value="EEQ30960.1"/>
    <property type="molecule type" value="Genomic_DNA"/>
</dbReference>
<reference evidence="10" key="1">
    <citation type="journal article" date="2012" name="MBio">
        <title>Comparative genome analysis of Trichophyton rubrum and related dermatophytes reveals candidate genes involved in infection.</title>
        <authorList>
            <person name="Martinez D.A."/>
            <person name="Oliver B.G."/>
            <person name="Graeser Y."/>
            <person name="Goldberg J.M."/>
            <person name="Li W."/>
            <person name="Martinez-Rossi N.M."/>
            <person name="Monod M."/>
            <person name="Shelest E."/>
            <person name="Barton R.C."/>
            <person name="Birch E."/>
            <person name="Brakhage A.A."/>
            <person name="Chen Z."/>
            <person name="Gurr S.J."/>
            <person name="Heiman D."/>
            <person name="Heitman J."/>
            <person name="Kosti I."/>
            <person name="Rossi A."/>
            <person name="Saif S."/>
            <person name="Samalova M."/>
            <person name="Saunders C.W."/>
            <person name="Shea T."/>
            <person name="Summerbell R.C."/>
            <person name="Xu J."/>
            <person name="Young S."/>
            <person name="Zeng Q."/>
            <person name="Birren B.W."/>
            <person name="Cuomo C.A."/>
            <person name="White T.C."/>
        </authorList>
    </citation>
    <scope>NUCLEOTIDE SEQUENCE [LARGE SCALE GENOMIC DNA]</scope>
    <source>
        <strain evidence="10">ATCC MYA-4605 / CBS 113480</strain>
    </source>
</reference>
<dbReference type="PANTHER" id="PTHR23501">
    <property type="entry name" value="MAJOR FACILITATOR SUPERFAMILY"/>
    <property type="match status" value="1"/>
</dbReference>
<keyword evidence="3" id="KW-0813">Transport</keyword>
<dbReference type="Proteomes" id="UP000002035">
    <property type="component" value="Unassembled WGS sequence"/>
</dbReference>
<dbReference type="VEuPathDB" id="FungiDB:MCYG_03779"/>
<feature type="transmembrane region" description="Helical" evidence="8">
    <location>
        <begin position="84"/>
        <end position="102"/>
    </location>
</feature>
<dbReference type="GO" id="GO:0022857">
    <property type="term" value="F:transmembrane transporter activity"/>
    <property type="evidence" value="ECO:0007669"/>
    <property type="project" value="InterPro"/>
</dbReference>
<organism evidence="9 10">
    <name type="scientific">Arthroderma otae (strain ATCC MYA-4605 / CBS 113480)</name>
    <name type="common">Microsporum canis</name>
    <dbReference type="NCBI Taxonomy" id="554155"/>
    <lineage>
        <taxon>Eukaryota</taxon>
        <taxon>Fungi</taxon>
        <taxon>Dikarya</taxon>
        <taxon>Ascomycota</taxon>
        <taxon>Pezizomycotina</taxon>
        <taxon>Eurotiomycetes</taxon>
        <taxon>Eurotiomycetidae</taxon>
        <taxon>Onygenales</taxon>
        <taxon>Arthrodermataceae</taxon>
        <taxon>Microsporum</taxon>
    </lineage>
</organism>
<evidence type="ECO:0000256" key="1">
    <source>
        <dbReference type="ARBA" id="ARBA00004141"/>
    </source>
</evidence>
<evidence type="ECO:0000256" key="2">
    <source>
        <dbReference type="ARBA" id="ARBA00007520"/>
    </source>
</evidence>
<protein>
    <recommendedName>
        <fullName evidence="11">Major facilitator superfamily (MFS) profile domain-containing protein</fullName>
    </recommendedName>
</protein>
<dbReference type="RefSeq" id="XP_002848273.1">
    <property type="nucleotide sequence ID" value="XM_002848227.1"/>
</dbReference>
<evidence type="ECO:0000256" key="4">
    <source>
        <dbReference type="ARBA" id="ARBA00022692"/>
    </source>
</evidence>
<proteinExistence type="inferred from homology"/>
<feature type="transmembrane region" description="Helical" evidence="8">
    <location>
        <begin position="412"/>
        <end position="439"/>
    </location>
</feature>
<evidence type="ECO:0000256" key="7">
    <source>
        <dbReference type="SAM" id="MobiDB-lite"/>
    </source>
</evidence>
<dbReference type="InterPro" id="IPR011701">
    <property type="entry name" value="MFS"/>
</dbReference>
<comment type="similarity">
    <text evidence="2">Belongs to the major facilitator superfamily. TCR/Tet family.</text>
</comment>
<dbReference type="InterPro" id="IPR036259">
    <property type="entry name" value="MFS_trans_sf"/>
</dbReference>
<feature type="transmembrane region" description="Helical" evidence="8">
    <location>
        <begin position="351"/>
        <end position="371"/>
    </location>
</feature>
<evidence type="ECO:0000313" key="10">
    <source>
        <dbReference type="Proteomes" id="UP000002035"/>
    </source>
</evidence>
<evidence type="ECO:0000256" key="8">
    <source>
        <dbReference type="SAM" id="Phobius"/>
    </source>
</evidence>
<evidence type="ECO:0000313" key="9">
    <source>
        <dbReference type="EMBL" id="EEQ30960.1"/>
    </source>
</evidence>
<dbReference type="Pfam" id="PF07690">
    <property type="entry name" value="MFS_1"/>
    <property type="match status" value="1"/>
</dbReference>
<feature type="transmembrane region" description="Helical" evidence="8">
    <location>
        <begin position="211"/>
        <end position="237"/>
    </location>
</feature>
<dbReference type="HOGENOM" id="CLU_000960_22_1_1"/>
<accession>C5FJU9</accession>
<keyword evidence="5 8" id="KW-1133">Transmembrane helix</keyword>
<name>C5FJU9_ARTOC</name>
<feature type="compositionally biased region" description="Polar residues" evidence="7">
    <location>
        <begin position="1"/>
        <end position="13"/>
    </location>
</feature>
<dbReference type="SUPFAM" id="SSF103473">
    <property type="entry name" value="MFS general substrate transporter"/>
    <property type="match status" value="1"/>
</dbReference>
<feature type="transmembrane region" description="Helical" evidence="8">
    <location>
        <begin position="108"/>
        <end position="129"/>
    </location>
</feature>
<evidence type="ECO:0000256" key="3">
    <source>
        <dbReference type="ARBA" id="ARBA00022448"/>
    </source>
</evidence>
<feature type="transmembrane region" description="Helical" evidence="8">
    <location>
        <begin position="243"/>
        <end position="265"/>
    </location>
</feature>
<feature type="transmembrane region" description="Helical" evidence="8">
    <location>
        <begin position="285"/>
        <end position="308"/>
    </location>
</feature>
<feature type="transmembrane region" description="Helical" evidence="8">
    <location>
        <begin position="485"/>
        <end position="507"/>
    </location>
</feature>
<dbReference type="PANTHER" id="PTHR23501:SF12">
    <property type="entry name" value="MAJOR FACILITATOR SUPERFAMILY (MFS) PROFILE DOMAIN-CONTAINING PROTEIN-RELATED"/>
    <property type="match status" value="1"/>
</dbReference>
<evidence type="ECO:0000256" key="6">
    <source>
        <dbReference type="ARBA" id="ARBA00023136"/>
    </source>
</evidence>
<feature type="transmembrane region" description="Helical" evidence="8">
    <location>
        <begin position="377"/>
        <end position="400"/>
    </location>
</feature>
<evidence type="ECO:0008006" key="11">
    <source>
        <dbReference type="Google" id="ProtNLM"/>
    </source>
</evidence>
<keyword evidence="4 8" id="KW-0812">Transmembrane</keyword>
<dbReference type="eggNOG" id="KOG0254">
    <property type="taxonomic scope" value="Eukaryota"/>
</dbReference>
<gene>
    <name evidence="9" type="ORF">MCYG_03779</name>
</gene>
<dbReference type="GO" id="GO:0005886">
    <property type="term" value="C:plasma membrane"/>
    <property type="evidence" value="ECO:0007669"/>
    <property type="project" value="TreeGrafter"/>
</dbReference>
<keyword evidence="6 8" id="KW-0472">Membrane</keyword>
<feature type="transmembrane region" description="Helical" evidence="8">
    <location>
        <begin position="171"/>
        <end position="190"/>
    </location>
</feature>
<comment type="subcellular location">
    <subcellularLocation>
        <location evidence="1">Membrane</location>
        <topology evidence="1">Multi-pass membrane protein</topology>
    </subcellularLocation>
</comment>
<keyword evidence="10" id="KW-1185">Reference proteome</keyword>
<feature type="region of interest" description="Disordered" evidence="7">
    <location>
        <begin position="1"/>
        <end position="32"/>
    </location>
</feature>
<dbReference type="Gene3D" id="1.20.1250.20">
    <property type="entry name" value="MFS general substrate transporter like domains"/>
    <property type="match status" value="2"/>
</dbReference>
<dbReference type="AlphaFoldDB" id="C5FJU9"/>
<dbReference type="GeneID" id="9229597"/>
<evidence type="ECO:0000256" key="5">
    <source>
        <dbReference type="ARBA" id="ARBA00022989"/>
    </source>
</evidence>
<feature type="transmembrane region" description="Helical" evidence="8">
    <location>
        <begin position="141"/>
        <end position="159"/>
    </location>
</feature>